<dbReference type="AlphaFoldDB" id="A0A7R9MHE3"/>
<feature type="non-terminal residue" evidence="17">
    <location>
        <position position="1"/>
    </location>
</feature>
<comment type="catalytic activity">
    <reaction evidence="14">
        <text>cholesterol(in) = cholesterol(out)</text>
        <dbReference type="Rhea" id="RHEA:39747"/>
        <dbReference type="ChEBI" id="CHEBI:16113"/>
    </reaction>
</comment>
<dbReference type="GO" id="GO:0005886">
    <property type="term" value="C:plasma membrane"/>
    <property type="evidence" value="ECO:0007669"/>
    <property type="project" value="TreeGrafter"/>
</dbReference>
<gene>
    <name evidence="17" type="ORF">ONB1V03_LOCUS16563</name>
</gene>
<keyword evidence="13" id="KW-0753">Steroid metabolism</keyword>
<feature type="chain" id="PRO_5036211527" description="Niemann-Pick C1 protein" evidence="16">
    <location>
        <begin position="18"/>
        <end position="432"/>
    </location>
</feature>
<protein>
    <recommendedName>
        <fullName evidence="19">Niemann-Pick C1 protein</fullName>
    </recommendedName>
</protein>
<evidence type="ECO:0000313" key="17">
    <source>
        <dbReference type="EMBL" id="CAD7659992.1"/>
    </source>
</evidence>
<evidence type="ECO:0000256" key="15">
    <source>
        <dbReference type="SAM" id="Phobius"/>
    </source>
</evidence>
<keyword evidence="6 16" id="KW-0732">Signal</keyword>
<feature type="transmembrane region" description="Helical" evidence="15">
    <location>
        <begin position="396"/>
        <end position="419"/>
    </location>
</feature>
<feature type="transmembrane region" description="Helical" evidence="15">
    <location>
        <begin position="319"/>
        <end position="340"/>
    </location>
</feature>
<evidence type="ECO:0000256" key="5">
    <source>
        <dbReference type="ARBA" id="ARBA00022692"/>
    </source>
</evidence>
<evidence type="ECO:0000256" key="11">
    <source>
        <dbReference type="ARBA" id="ARBA00023166"/>
    </source>
</evidence>
<dbReference type="FunFam" id="1.20.1640.10:FF:000010">
    <property type="entry name" value="NPC intracellular cholesterol transporter 1"/>
    <property type="match status" value="1"/>
</dbReference>
<keyword evidence="7 15" id="KW-1133">Transmembrane helix</keyword>
<dbReference type="GO" id="GO:0008203">
    <property type="term" value="P:cholesterol metabolic process"/>
    <property type="evidence" value="ECO:0007669"/>
    <property type="project" value="UniProtKB-KW"/>
</dbReference>
<dbReference type="EMBL" id="CAJPVJ010018924">
    <property type="protein sequence ID" value="CAG2177130.1"/>
    <property type="molecule type" value="Genomic_DNA"/>
</dbReference>
<evidence type="ECO:0000313" key="18">
    <source>
        <dbReference type="Proteomes" id="UP000728032"/>
    </source>
</evidence>
<evidence type="ECO:0000256" key="2">
    <source>
        <dbReference type="ARBA" id="ARBA00005585"/>
    </source>
</evidence>
<feature type="signal peptide" evidence="16">
    <location>
        <begin position="1"/>
        <end position="17"/>
    </location>
</feature>
<evidence type="ECO:0008006" key="19">
    <source>
        <dbReference type="Google" id="ProtNLM"/>
    </source>
</evidence>
<evidence type="ECO:0000256" key="6">
    <source>
        <dbReference type="ARBA" id="ARBA00022729"/>
    </source>
</evidence>
<feature type="transmembrane region" description="Helical" evidence="15">
    <location>
        <begin position="267"/>
        <end position="287"/>
    </location>
</feature>
<proteinExistence type="inferred from homology"/>
<evidence type="ECO:0000256" key="13">
    <source>
        <dbReference type="ARBA" id="ARBA00023221"/>
    </source>
</evidence>
<keyword evidence="3" id="KW-0813">Transport</keyword>
<comment type="similarity">
    <text evidence="2">Belongs to the patched family.</text>
</comment>
<keyword evidence="9 15" id="KW-0472">Membrane</keyword>
<dbReference type="PANTHER" id="PTHR45727:SF2">
    <property type="entry name" value="NPC INTRACELLULAR CHOLESTEROL TRANSPORTER 1"/>
    <property type="match status" value="1"/>
</dbReference>
<comment type="subcellular location">
    <subcellularLocation>
        <location evidence="1">Endomembrane system</location>
        <topology evidence="1">Multi-pass membrane protein</topology>
    </subcellularLocation>
</comment>
<dbReference type="Gene3D" id="1.20.1640.10">
    <property type="entry name" value="Multidrug efflux transporter AcrB transmembrane domain"/>
    <property type="match status" value="1"/>
</dbReference>
<evidence type="ECO:0000256" key="8">
    <source>
        <dbReference type="ARBA" id="ARBA00023098"/>
    </source>
</evidence>
<keyword evidence="11" id="KW-1207">Sterol metabolism</keyword>
<evidence type="ECO:0000256" key="16">
    <source>
        <dbReference type="SAM" id="SignalP"/>
    </source>
</evidence>
<keyword evidence="5 15" id="KW-0812">Transmembrane</keyword>
<dbReference type="GO" id="GO:0012505">
    <property type="term" value="C:endomembrane system"/>
    <property type="evidence" value="ECO:0007669"/>
    <property type="project" value="UniProtKB-SubCell"/>
</dbReference>
<keyword evidence="8" id="KW-0443">Lipid metabolism</keyword>
<reference evidence="17" key="1">
    <citation type="submission" date="2020-11" db="EMBL/GenBank/DDBJ databases">
        <authorList>
            <person name="Tran Van P."/>
        </authorList>
    </citation>
    <scope>NUCLEOTIDE SEQUENCE</scope>
</reference>
<feature type="transmembrane region" description="Helical" evidence="15">
    <location>
        <begin position="361"/>
        <end position="384"/>
    </location>
</feature>
<evidence type="ECO:0000256" key="10">
    <source>
        <dbReference type="ARBA" id="ARBA00023157"/>
    </source>
</evidence>
<keyword evidence="18" id="KW-1185">Reference proteome</keyword>
<dbReference type="GO" id="GO:0042632">
    <property type="term" value="P:cholesterol homeostasis"/>
    <property type="evidence" value="ECO:0007669"/>
    <property type="project" value="TreeGrafter"/>
</dbReference>
<dbReference type="Proteomes" id="UP000728032">
    <property type="component" value="Unassembled WGS sequence"/>
</dbReference>
<accession>A0A7R9MHE3</accession>
<keyword evidence="12" id="KW-0325">Glycoprotein</keyword>
<feature type="transmembrane region" description="Helical" evidence="15">
    <location>
        <begin position="294"/>
        <end position="313"/>
    </location>
</feature>
<evidence type="ECO:0000256" key="12">
    <source>
        <dbReference type="ARBA" id="ARBA00023180"/>
    </source>
</evidence>
<dbReference type="GO" id="GO:0015918">
    <property type="term" value="P:sterol transport"/>
    <property type="evidence" value="ECO:0007669"/>
    <property type="project" value="TreeGrafter"/>
</dbReference>
<dbReference type="EMBL" id="OC933749">
    <property type="protein sequence ID" value="CAD7659992.1"/>
    <property type="molecule type" value="Genomic_DNA"/>
</dbReference>
<name>A0A7R9MHE3_9ACAR</name>
<evidence type="ECO:0000256" key="3">
    <source>
        <dbReference type="ARBA" id="ARBA00022448"/>
    </source>
</evidence>
<dbReference type="PANTHER" id="PTHR45727">
    <property type="entry name" value="NPC INTRACELLULAR CHOLESTEROL TRANSPORTER 1"/>
    <property type="match status" value="1"/>
</dbReference>
<dbReference type="GO" id="GO:0015485">
    <property type="term" value="F:cholesterol binding"/>
    <property type="evidence" value="ECO:0007669"/>
    <property type="project" value="TreeGrafter"/>
</dbReference>
<evidence type="ECO:0000256" key="7">
    <source>
        <dbReference type="ARBA" id="ARBA00022989"/>
    </source>
</evidence>
<evidence type="ECO:0000256" key="9">
    <source>
        <dbReference type="ARBA" id="ARBA00023136"/>
    </source>
</evidence>
<evidence type="ECO:0000256" key="14">
    <source>
        <dbReference type="ARBA" id="ARBA00034049"/>
    </source>
</evidence>
<sequence>ISLFIGWFCASVAVISELDVGLDQRLSVPDDSYVLPYFNAQMNSLRVGAPVYFVVKGPYDYAKKYYLMCGGVGCSANSLPSLLIDASKHSNVSYISNTAPNSWVDDYNSWGDNSTRCCRLHNNNVSDFCESTNSNPDCSHCQIYNTTYSIVKTEEFYRPYLKYFLNDLPNAQCSKAGGPSYGPYVHLDYSHDTKLPIKASSFNTYHTVLKNSHDFISALKNARILADSMTEGINSDNKGGDPLVEVYPYSIFYVFYEQYLTIWKDTVVNLVIALSAIFVVTFIFLGFDVMSSVVIIITIVAIIVDLMGVMYWWSISLNAISLVNLVMSVGISVEFCSHITRGYVMSEGLTRVERAEESLSAMGSSVLSGISFTKFWGILVLGFASSNIFKIFYFRMYLSIVLIGALHGLVCLPVILSFIGSNLRHRKGTPIE</sequence>
<evidence type="ECO:0000256" key="1">
    <source>
        <dbReference type="ARBA" id="ARBA00004127"/>
    </source>
</evidence>
<keyword evidence="10" id="KW-1015">Disulfide bond</keyword>
<dbReference type="SUPFAM" id="SSF82866">
    <property type="entry name" value="Multidrug efflux transporter AcrB transmembrane domain"/>
    <property type="match status" value="1"/>
</dbReference>
<keyword evidence="4" id="KW-0153">Cholesterol metabolism</keyword>
<organism evidence="17">
    <name type="scientific">Oppiella nova</name>
    <dbReference type="NCBI Taxonomy" id="334625"/>
    <lineage>
        <taxon>Eukaryota</taxon>
        <taxon>Metazoa</taxon>
        <taxon>Ecdysozoa</taxon>
        <taxon>Arthropoda</taxon>
        <taxon>Chelicerata</taxon>
        <taxon>Arachnida</taxon>
        <taxon>Acari</taxon>
        <taxon>Acariformes</taxon>
        <taxon>Sarcoptiformes</taxon>
        <taxon>Oribatida</taxon>
        <taxon>Brachypylina</taxon>
        <taxon>Oppioidea</taxon>
        <taxon>Oppiidae</taxon>
        <taxon>Oppiella</taxon>
    </lineage>
</organism>
<dbReference type="GO" id="GO:0030299">
    <property type="term" value="P:intestinal cholesterol absorption"/>
    <property type="evidence" value="ECO:0007669"/>
    <property type="project" value="TreeGrafter"/>
</dbReference>
<dbReference type="OrthoDB" id="6501148at2759"/>
<evidence type="ECO:0000256" key="4">
    <source>
        <dbReference type="ARBA" id="ARBA00022548"/>
    </source>
</evidence>